<keyword evidence="3" id="KW-1185">Reference proteome</keyword>
<accession>A0ABX0QR52</accession>
<proteinExistence type="predicted"/>
<evidence type="ECO:0000313" key="2">
    <source>
        <dbReference type="EMBL" id="NID13447.1"/>
    </source>
</evidence>
<dbReference type="InterPro" id="IPR032342">
    <property type="entry name" value="DUF4861"/>
</dbReference>
<reference evidence="3" key="1">
    <citation type="submission" date="2019-09" db="EMBL/GenBank/DDBJ databases">
        <authorList>
            <person name="Jung D.-H."/>
        </authorList>
    </citation>
    <scope>NUCLEOTIDE SEQUENCE [LARGE SCALE GENOMIC DNA]</scope>
    <source>
        <strain evidence="3">JA-25</strain>
    </source>
</reference>
<evidence type="ECO:0000256" key="1">
    <source>
        <dbReference type="SAM" id="SignalP"/>
    </source>
</evidence>
<dbReference type="Pfam" id="PF16153">
    <property type="entry name" value="DUF4861"/>
    <property type="match status" value="1"/>
</dbReference>
<feature type="chain" id="PRO_5045185187" evidence="1">
    <location>
        <begin position="29"/>
        <end position="383"/>
    </location>
</feature>
<feature type="signal peptide" evidence="1">
    <location>
        <begin position="1"/>
        <end position="28"/>
    </location>
</feature>
<comment type="caution">
    <text evidence="2">The sequence shown here is derived from an EMBL/GenBank/DDBJ whole genome shotgun (WGS) entry which is preliminary data.</text>
</comment>
<keyword evidence="1" id="KW-0732">Signal</keyword>
<evidence type="ECO:0000313" key="3">
    <source>
        <dbReference type="Proteomes" id="UP000606008"/>
    </source>
</evidence>
<organism evidence="2 3">
    <name type="scientific">Fibrivirga algicola</name>
    <dbReference type="NCBI Taxonomy" id="2950420"/>
    <lineage>
        <taxon>Bacteria</taxon>
        <taxon>Pseudomonadati</taxon>
        <taxon>Bacteroidota</taxon>
        <taxon>Cytophagia</taxon>
        <taxon>Cytophagales</taxon>
        <taxon>Spirosomataceae</taxon>
        <taxon>Fibrivirga</taxon>
    </lineage>
</organism>
<sequence length="383" mass="43305">MINQRSYSTMNLFTTLVSLCLFSHYVSAQSPIRINNPATVLLTQEVIDIPWATVLKAYPGIDTTNFQVLLTGSQQPVAYQLERRGKKDVQNLLVQVSIGPRQSISLMLRKGKPAQVAPKTYGRYVPERFDDFAWENDRVAFRMYGAALNGRSDNAYGTDIWTKRTDQLILNKWYKQNNYHNDHGEGLDYYHVGLTLGAGDIAVFLNDSLQFIHNYRSWEILDNGPLRTTFRVKFDPYTFNGVTVHETRTVSLDAGSQLNKVQVHIEQNSGKALPMVVGISQRKEPSPVVLDEKSGVLGYWEPKHGNDGTLGIGCVFPVTPVRMLTKYDHLLARLDAPSADDLIYYTGGVWDKAGQITSAEAWFAYLRQFTLKQKQPPVIRILK</sequence>
<name>A0ABX0QR52_9BACT</name>
<gene>
    <name evidence="2" type="ORF">F7231_24980</name>
</gene>
<dbReference type="Proteomes" id="UP000606008">
    <property type="component" value="Unassembled WGS sequence"/>
</dbReference>
<dbReference type="EMBL" id="WAEL01000012">
    <property type="protein sequence ID" value="NID13447.1"/>
    <property type="molecule type" value="Genomic_DNA"/>
</dbReference>
<protein>
    <submittedName>
        <fullName evidence="2">DUF4861 domain-containing protein</fullName>
    </submittedName>
</protein>
<reference evidence="3" key="2">
    <citation type="submission" date="2023-07" db="EMBL/GenBank/DDBJ databases">
        <authorList>
            <person name="Jung D.-H."/>
        </authorList>
    </citation>
    <scope>NUCLEOTIDE SEQUENCE [LARGE SCALE GENOMIC DNA]</scope>
    <source>
        <strain evidence="3">JA-25</strain>
    </source>
</reference>